<evidence type="ECO:0000256" key="1">
    <source>
        <dbReference type="SAM" id="SignalP"/>
    </source>
</evidence>
<name>Q027M2_SOLUE</name>
<protein>
    <submittedName>
        <fullName evidence="2">Uncharacterized protein</fullName>
    </submittedName>
</protein>
<dbReference type="HOGENOM" id="CLU_2144190_0_0_0"/>
<dbReference type="KEGG" id="sus:Acid_1795"/>
<evidence type="ECO:0000313" key="2">
    <source>
        <dbReference type="EMBL" id="ABJ82785.1"/>
    </source>
</evidence>
<dbReference type="AlphaFoldDB" id="Q027M2"/>
<dbReference type="EMBL" id="CP000473">
    <property type="protein sequence ID" value="ABJ82785.1"/>
    <property type="molecule type" value="Genomic_DNA"/>
</dbReference>
<proteinExistence type="predicted"/>
<keyword evidence="1" id="KW-0732">Signal</keyword>
<reference evidence="2" key="1">
    <citation type="submission" date="2006-10" db="EMBL/GenBank/DDBJ databases">
        <title>Complete sequence of Solibacter usitatus Ellin6076.</title>
        <authorList>
            <consortium name="US DOE Joint Genome Institute"/>
            <person name="Copeland A."/>
            <person name="Lucas S."/>
            <person name="Lapidus A."/>
            <person name="Barry K."/>
            <person name="Detter J.C."/>
            <person name="Glavina del Rio T."/>
            <person name="Hammon N."/>
            <person name="Israni S."/>
            <person name="Dalin E."/>
            <person name="Tice H."/>
            <person name="Pitluck S."/>
            <person name="Thompson L.S."/>
            <person name="Brettin T."/>
            <person name="Bruce D."/>
            <person name="Han C."/>
            <person name="Tapia R."/>
            <person name="Gilna P."/>
            <person name="Schmutz J."/>
            <person name="Larimer F."/>
            <person name="Land M."/>
            <person name="Hauser L."/>
            <person name="Kyrpides N."/>
            <person name="Mikhailova N."/>
            <person name="Janssen P.H."/>
            <person name="Kuske C.R."/>
            <person name="Richardson P."/>
        </authorList>
    </citation>
    <scope>NUCLEOTIDE SEQUENCE</scope>
    <source>
        <strain evidence="2">Ellin6076</strain>
    </source>
</reference>
<feature type="signal peptide" evidence="1">
    <location>
        <begin position="1"/>
        <end position="16"/>
    </location>
</feature>
<accession>Q027M2</accession>
<sequence precursor="true">MRNLVVALLVSAPLIAQPTATLQAMLARIFNSNEFAAGADLLFARLSPNGASAASELVRLPAHTPVRVTRENAELRGKLLIVQGTGNDNVHFQGCRNNSNNTCPLEGDRKAP</sequence>
<dbReference type="InParanoid" id="Q027M2"/>
<feature type="chain" id="PRO_5004163158" evidence="1">
    <location>
        <begin position="17"/>
        <end position="112"/>
    </location>
</feature>
<organism evidence="2">
    <name type="scientific">Solibacter usitatus (strain Ellin6076)</name>
    <dbReference type="NCBI Taxonomy" id="234267"/>
    <lineage>
        <taxon>Bacteria</taxon>
        <taxon>Pseudomonadati</taxon>
        <taxon>Acidobacteriota</taxon>
        <taxon>Terriglobia</taxon>
        <taxon>Bryobacterales</taxon>
        <taxon>Solibacteraceae</taxon>
        <taxon>Candidatus Solibacter</taxon>
    </lineage>
</organism>
<dbReference type="STRING" id="234267.Acid_1795"/>
<gene>
    <name evidence="2" type="ordered locus">Acid_1795</name>
</gene>